<dbReference type="SUPFAM" id="SSF74650">
    <property type="entry name" value="Galactose mutarotase-like"/>
    <property type="match status" value="1"/>
</dbReference>
<dbReference type="Pfam" id="PF03636">
    <property type="entry name" value="Glyco_hydro_65N"/>
    <property type="match status" value="1"/>
</dbReference>
<dbReference type="InterPro" id="IPR012341">
    <property type="entry name" value="6hp_glycosidase-like_sf"/>
</dbReference>
<evidence type="ECO:0000259" key="4">
    <source>
        <dbReference type="Pfam" id="PF03632"/>
    </source>
</evidence>
<dbReference type="PANTHER" id="PTHR11051:SF14">
    <property type="entry name" value="MALTOSE PHOSPHORYLASE"/>
    <property type="match status" value="1"/>
</dbReference>
<dbReference type="InterPro" id="IPR037018">
    <property type="entry name" value="GH65_N"/>
</dbReference>
<dbReference type="GO" id="GO:0004553">
    <property type="term" value="F:hydrolase activity, hydrolyzing O-glycosyl compounds"/>
    <property type="evidence" value="ECO:0007669"/>
    <property type="project" value="TreeGrafter"/>
</dbReference>
<organism evidence="7 8">
    <name type="scientific">Paenibacillus woosongensis</name>
    <dbReference type="NCBI Taxonomy" id="307580"/>
    <lineage>
        <taxon>Bacteria</taxon>
        <taxon>Bacillati</taxon>
        <taxon>Bacillota</taxon>
        <taxon>Bacilli</taxon>
        <taxon>Bacillales</taxon>
        <taxon>Paenibacillaceae</taxon>
        <taxon>Paenibacillus</taxon>
    </lineage>
</organism>
<dbReference type="PIRSF" id="PIRSF036289">
    <property type="entry name" value="Glycosyl_hydrolase_malt_phosph"/>
    <property type="match status" value="1"/>
</dbReference>
<keyword evidence="7" id="KW-0378">Hydrolase</keyword>
<evidence type="ECO:0000256" key="1">
    <source>
        <dbReference type="ARBA" id="ARBA00006768"/>
    </source>
</evidence>
<dbReference type="Pfam" id="PF03633">
    <property type="entry name" value="Glyco_hydro_65C"/>
    <property type="match status" value="1"/>
</dbReference>
<dbReference type="InterPro" id="IPR011013">
    <property type="entry name" value="Gal_mutarotase_sf_dom"/>
</dbReference>
<feature type="domain" description="Glycoside hydrolase family 65 C-terminal" evidence="5">
    <location>
        <begin position="696"/>
        <end position="757"/>
    </location>
</feature>
<sequence>MPKIADKYLAVDPWKVVEEGFDAGRNRVSESIFSLGNEYMGVRGYPEEGYRGDTLLGSYFNGLFEESKVEAHYKGIIQSLRFMVNAVDWLYTRIMADGETFDMAASAFSDFRRELDFRSGIYKRELVWHLANGKRLKLTFERFVSMRISNLGCQRIIFEPLNFSGTIRVIAGLDFAVLHEDQGRTYWEAVRSGEQSGNTAMLGRTVQTKNRLFSGFRLEATDVVENVAATGATGCDGRFIGRELLLSLEQGQRTVMDKLTVNLAEKDVSRSDEELWNDGLELALRCADLDYDTAAAQQREYWTRVWETSDIVIDGDPENQQGIRFCIFQLYQTYHGDNPGFNIGAKGLTGEAYRGLAFWDTESYCLPFYIFNNPKAARSLLEFRYRSLPHALERAKELDCEGAFYPIATIDGTESCDLWQHSNLQLHVGTAVAYGIRHYVSITGDTSFLYEKGAEMLVQICRFYATRGQYGQKTGEFGYFGVMGPDEFQLMVNNNCYINWMAKKLFEYTLKVLGEMRKADFGAFAALAERLALTEDEQADWREKADRMKIPQDQEKGIYEEHDGFFDMPHLDIHSIPVAEFPLYAHWSYDRLYRYDMIKQPDVLMFMFLYSSEFTRAAKRANYDYYEPRCIHESSLSPSIHSILAAEIGRPEEAYKFFEFATRLDLDNYNRNTREGLHTTSIAAAWMNIVYGFGGMRSDGDKLVFHPSIPDRWERYRFQVFYRGTRLMVEVNQKYAALRVASGPDVEITVYGRDYRVAAAGVKVGLEQAKAGEPG</sequence>
<dbReference type="GO" id="GO:0016757">
    <property type="term" value="F:glycosyltransferase activity"/>
    <property type="evidence" value="ECO:0007669"/>
    <property type="project" value="UniProtKB-ARBA"/>
</dbReference>
<dbReference type="GO" id="GO:0005975">
    <property type="term" value="P:carbohydrate metabolic process"/>
    <property type="evidence" value="ECO:0007669"/>
    <property type="project" value="InterPro"/>
</dbReference>
<comment type="similarity">
    <text evidence="1">Belongs to the glycosyl hydrolase 65 family.</text>
</comment>
<dbReference type="Gene3D" id="1.50.10.10">
    <property type="match status" value="1"/>
</dbReference>
<proteinExistence type="inferred from homology"/>
<dbReference type="InterPro" id="IPR005194">
    <property type="entry name" value="Glyco_hydro_65_C"/>
</dbReference>
<evidence type="ECO:0000256" key="2">
    <source>
        <dbReference type="PIRSR" id="PIRSR036289-50"/>
    </source>
</evidence>
<dbReference type="EMBL" id="CP126084">
    <property type="protein sequence ID" value="WHX49910.1"/>
    <property type="molecule type" value="Genomic_DNA"/>
</dbReference>
<evidence type="ECO:0000259" key="6">
    <source>
        <dbReference type="Pfam" id="PF03636"/>
    </source>
</evidence>
<evidence type="ECO:0000313" key="7">
    <source>
        <dbReference type="EMBL" id="WHX49910.1"/>
    </source>
</evidence>
<dbReference type="InterPro" id="IPR017045">
    <property type="entry name" value="Malt_Pase/Glycosyl_Hdrlase"/>
</dbReference>
<dbReference type="PANTHER" id="PTHR11051">
    <property type="entry name" value="GLYCOSYL HYDROLASE-RELATED"/>
    <property type="match status" value="1"/>
</dbReference>
<feature type="active site" description="Proton donor" evidence="2">
    <location>
        <position position="487"/>
    </location>
</feature>
<gene>
    <name evidence="7" type="ORF">QNH46_04340</name>
</gene>
<dbReference type="Pfam" id="PF03632">
    <property type="entry name" value="Glyco_hydro_65m"/>
    <property type="match status" value="1"/>
</dbReference>
<dbReference type="InterPro" id="IPR005196">
    <property type="entry name" value="Glyco_hydro_65_N"/>
</dbReference>
<evidence type="ECO:0000259" key="5">
    <source>
        <dbReference type="Pfam" id="PF03633"/>
    </source>
</evidence>
<reference evidence="7" key="1">
    <citation type="submission" date="2023-05" db="EMBL/GenBank/DDBJ databases">
        <title>Comparative genomics of Bacillaceae isolates and their secondary metabolite potential.</title>
        <authorList>
            <person name="Song L."/>
            <person name="Nielsen L.J."/>
            <person name="Mohite O."/>
            <person name="Xu X."/>
            <person name="Weber T."/>
            <person name="Kovacs A.T."/>
        </authorList>
    </citation>
    <scope>NUCLEOTIDE SEQUENCE</scope>
    <source>
        <strain evidence="7">B2_4</strain>
    </source>
</reference>
<feature type="binding site" evidence="3">
    <location>
        <begin position="599"/>
        <end position="600"/>
    </location>
    <ligand>
        <name>substrate</name>
    </ligand>
</feature>
<dbReference type="Gene3D" id="2.70.98.40">
    <property type="entry name" value="Glycoside hydrolase, family 65, N-terminal domain"/>
    <property type="match status" value="1"/>
</dbReference>
<dbReference type="InterPro" id="IPR005195">
    <property type="entry name" value="Glyco_hydro_65_M"/>
</dbReference>
<feature type="domain" description="Glycoside hydrolase family 65 N-terminal" evidence="6">
    <location>
        <begin position="17"/>
        <end position="260"/>
    </location>
</feature>
<dbReference type="InterPro" id="IPR008928">
    <property type="entry name" value="6-hairpin_glycosidase_sf"/>
</dbReference>
<dbReference type="KEGG" id="pwn:QNH46_04340"/>
<dbReference type="GO" id="GO:0030246">
    <property type="term" value="F:carbohydrate binding"/>
    <property type="evidence" value="ECO:0007669"/>
    <property type="project" value="InterPro"/>
</dbReference>
<dbReference type="Gene3D" id="2.60.420.10">
    <property type="entry name" value="Maltose phosphorylase, domain 3"/>
    <property type="match status" value="1"/>
</dbReference>
<evidence type="ECO:0000313" key="8">
    <source>
        <dbReference type="Proteomes" id="UP001177943"/>
    </source>
</evidence>
<protein>
    <submittedName>
        <fullName evidence="7">Glycosyl hydrolase family 65 protein</fullName>
    </submittedName>
</protein>
<dbReference type="SUPFAM" id="SSF48208">
    <property type="entry name" value="Six-hairpin glycosidases"/>
    <property type="match status" value="1"/>
</dbReference>
<feature type="binding site" evidence="3">
    <location>
        <begin position="359"/>
        <end position="360"/>
    </location>
    <ligand>
        <name>substrate</name>
    </ligand>
</feature>
<dbReference type="Proteomes" id="UP001177943">
    <property type="component" value="Chromosome"/>
</dbReference>
<accession>A0AA95IBY5</accession>
<dbReference type="AlphaFoldDB" id="A0AA95IBY5"/>
<name>A0AA95IBY5_9BACL</name>
<feature type="domain" description="Glycoside hydrolase family 65 central catalytic" evidence="4">
    <location>
        <begin position="324"/>
        <end position="687"/>
    </location>
</feature>
<evidence type="ECO:0000256" key="3">
    <source>
        <dbReference type="PIRSR" id="PIRSR036289-51"/>
    </source>
</evidence>
<dbReference type="RefSeq" id="WP_283927076.1">
    <property type="nucleotide sequence ID" value="NZ_CP126084.1"/>
</dbReference>